<dbReference type="EMBL" id="JAKUCV010001435">
    <property type="protein sequence ID" value="KAJ4846378.1"/>
    <property type="molecule type" value="Genomic_DNA"/>
</dbReference>
<sequence length="77" mass="8711">MVKSCLIGREGPMFSFVTDRLGAALCAYCPDWTKTARFDQTWGMLSALMAKSASGRSKMDMEAKQFELRLILLLMKR</sequence>
<protein>
    <submittedName>
        <fullName evidence="1">Uncharacterized protein</fullName>
    </submittedName>
</protein>
<dbReference type="AlphaFoldDB" id="A0A9Q0GA18"/>
<reference evidence="1" key="1">
    <citation type="submission" date="2022-02" db="EMBL/GenBank/DDBJ databases">
        <authorList>
            <person name="Henning P.M."/>
            <person name="McCubbin A.G."/>
            <person name="Shore J.S."/>
        </authorList>
    </citation>
    <scope>NUCLEOTIDE SEQUENCE</scope>
    <source>
        <strain evidence="1">F60SS</strain>
        <tissue evidence="1">Leaves</tissue>
    </source>
</reference>
<reference evidence="1" key="2">
    <citation type="journal article" date="2023" name="Plants (Basel)">
        <title>Annotation of the Turnera subulata (Passifloraceae) Draft Genome Reveals the S-Locus Evolved after the Divergence of Turneroideae from Passifloroideae in a Stepwise Manner.</title>
        <authorList>
            <person name="Henning P.M."/>
            <person name="Roalson E.H."/>
            <person name="Mir W."/>
            <person name="McCubbin A.G."/>
            <person name="Shore J.S."/>
        </authorList>
    </citation>
    <scope>NUCLEOTIDE SEQUENCE</scope>
    <source>
        <strain evidence="1">F60SS</strain>
    </source>
</reference>
<evidence type="ECO:0000313" key="1">
    <source>
        <dbReference type="EMBL" id="KAJ4846378.1"/>
    </source>
</evidence>
<accession>A0A9Q0GA18</accession>
<comment type="caution">
    <text evidence="1">The sequence shown here is derived from an EMBL/GenBank/DDBJ whole genome shotgun (WGS) entry which is preliminary data.</text>
</comment>
<proteinExistence type="predicted"/>
<evidence type="ECO:0000313" key="2">
    <source>
        <dbReference type="Proteomes" id="UP001141552"/>
    </source>
</evidence>
<dbReference type="Proteomes" id="UP001141552">
    <property type="component" value="Unassembled WGS sequence"/>
</dbReference>
<keyword evidence="2" id="KW-1185">Reference proteome</keyword>
<organism evidence="1 2">
    <name type="scientific">Turnera subulata</name>
    <dbReference type="NCBI Taxonomy" id="218843"/>
    <lineage>
        <taxon>Eukaryota</taxon>
        <taxon>Viridiplantae</taxon>
        <taxon>Streptophyta</taxon>
        <taxon>Embryophyta</taxon>
        <taxon>Tracheophyta</taxon>
        <taxon>Spermatophyta</taxon>
        <taxon>Magnoliopsida</taxon>
        <taxon>eudicotyledons</taxon>
        <taxon>Gunneridae</taxon>
        <taxon>Pentapetalae</taxon>
        <taxon>rosids</taxon>
        <taxon>fabids</taxon>
        <taxon>Malpighiales</taxon>
        <taxon>Passifloraceae</taxon>
        <taxon>Turnera</taxon>
    </lineage>
</organism>
<name>A0A9Q0GA18_9ROSI</name>
<gene>
    <name evidence="1" type="ORF">Tsubulata_038932</name>
</gene>